<evidence type="ECO:0000256" key="4">
    <source>
        <dbReference type="ARBA" id="ARBA00022679"/>
    </source>
</evidence>
<dbReference type="EC" id="2.7.13.3" evidence="3"/>
<dbReference type="Gene3D" id="3.40.50.11380">
    <property type="match status" value="1"/>
</dbReference>
<dbReference type="CDD" id="cd00082">
    <property type="entry name" value="HisKA"/>
    <property type="match status" value="1"/>
</dbReference>
<dbReference type="SMART" id="SM00387">
    <property type="entry name" value="HATPase_c"/>
    <property type="match status" value="1"/>
</dbReference>
<evidence type="ECO:0000256" key="9">
    <source>
        <dbReference type="SAM" id="MobiDB-lite"/>
    </source>
</evidence>
<keyword evidence="5" id="KW-0677">Repeat</keyword>
<feature type="transmembrane region" description="Helical" evidence="10">
    <location>
        <begin position="7"/>
        <end position="25"/>
    </location>
</feature>
<dbReference type="PROSITE" id="PS50109">
    <property type="entry name" value="HIS_KIN"/>
    <property type="match status" value="1"/>
</dbReference>
<feature type="region of interest" description="Disordered" evidence="9">
    <location>
        <begin position="1290"/>
        <end position="1315"/>
    </location>
</feature>
<evidence type="ECO:0000313" key="13">
    <source>
        <dbReference type="EMBL" id="CEM53253.1"/>
    </source>
</evidence>
<dbReference type="SMART" id="SM00448">
    <property type="entry name" value="REC"/>
    <property type="match status" value="1"/>
</dbReference>
<evidence type="ECO:0000259" key="12">
    <source>
        <dbReference type="PROSITE" id="PS50110"/>
    </source>
</evidence>
<dbReference type="InterPro" id="IPR003594">
    <property type="entry name" value="HATPase_dom"/>
</dbReference>
<dbReference type="SUPFAM" id="SSF55874">
    <property type="entry name" value="ATPase domain of HSP90 chaperone/DNA topoisomerase II/histidine kinase"/>
    <property type="match status" value="1"/>
</dbReference>
<evidence type="ECO:0000256" key="7">
    <source>
        <dbReference type="ARBA" id="ARBA00022803"/>
    </source>
</evidence>
<feature type="compositionally biased region" description="Basic and acidic residues" evidence="9">
    <location>
        <begin position="1304"/>
        <end position="1315"/>
    </location>
</feature>
<dbReference type="InterPro" id="IPR036890">
    <property type="entry name" value="HATPase_C_sf"/>
</dbReference>
<dbReference type="SUPFAM" id="SSF52172">
    <property type="entry name" value="CheY-like"/>
    <property type="match status" value="1"/>
</dbReference>
<keyword evidence="7" id="KW-0802">TPR repeat</keyword>
<dbReference type="GO" id="GO:0000155">
    <property type="term" value="F:phosphorelay sensor kinase activity"/>
    <property type="evidence" value="ECO:0007669"/>
    <property type="project" value="InterPro"/>
</dbReference>
<keyword evidence="6" id="KW-0418">Kinase</keyword>
<dbReference type="InterPro" id="IPR029489">
    <property type="entry name" value="OGT/SEC/SPY_C"/>
</dbReference>
<feature type="transmembrane region" description="Helical" evidence="10">
    <location>
        <begin position="143"/>
        <end position="164"/>
    </location>
</feature>
<keyword evidence="8" id="KW-0597">Phosphoprotein</keyword>
<dbReference type="InterPro" id="IPR011006">
    <property type="entry name" value="CheY-like_superfamily"/>
</dbReference>
<dbReference type="Gene3D" id="3.40.50.2300">
    <property type="match status" value="1"/>
</dbReference>
<dbReference type="VEuPathDB" id="CryptoDB:Cvel_11823"/>
<keyword evidence="4" id="KW-0808">Transferase</keyword>
<feature type="transmembrane region" description="Helical" evidence="10">
    <location>
        <begin position="113"/>
        <end position="131"/>
    </location>
</feature>
<keyword evidence="10" id="KW-0812">Transmembrane</keyword>
<reference evidence="13" key="1">
    <citation type="submission" date="2014-11" db="EMBL/GenBank/DDBJ databases">
        <authorList>
            <person name="Otto D Thomas"/>
            <person name="Naeem Raeece"/>
        </authorList>
    </citation>
    <scope>NUCLEOTIDE SEQUENCE</scope>
</reference>
<evidence type="ECO:0000256" key="1">
    <source>
        <dbReference type="ARBA" id="ARBA00000085"/>
    </source>
</evidence>
<keyword evidence="10" id="KW-0472">Membrane</keyword>
<dbReference type="PANTHER" id="PTHR43047">
    <property type="entry name" value="TWO-COMPONENT HISTIDINE PROTEIN KINASE"/>
    <property type="match status" value="1"/>
</dbReference>
<dbReference type="SUPFAM" id="SSF47384">
    <property type="entry name" value="Homodimeric domain of signal transducing histidine kinase"/>
    <property type="match status" value="1"/>
</dbReference>
<gene>
    <name evidence="13" type="ORF">Cvel_11823</name>
</gene>
<keyword evidence="10" id="KW-1133">Transmembrane helix</keyword>
<evidence type="ECO:0000256" key="3">
    <source>
        <dbReference type="ARBA" id="ARBA00012438"/>
    </source>
</evidence>
<dbReference type="PROSITE" id="PS50110">
    <property type="entry name" value="RESPONSE_REGULATORY"/>
    <property type="match status" value="1"/>
</dbReference>
<sequence>MQKLAKPFLYYIGPASVVAAIIFFMKDVASGVGFAACFVGIVVMNLAPTLVLKFPNHMEIVWLICLSTMAWCFSIVTSVLPPDSTAVQAIQVNQGAALFFNIQLGACCSVKSWALNAYIAQCLLAFFLTRIRFVEMYQIPDGHAFTVVVAIFGVFIAFALRVLGDEAMDAVVEMERKTRKAEEQKHSFLAYIMHEVRNPLSAACLLMSEQATVIQEMKHSPGTSSNTNEEANRRQLEILQSLSSTVQKQIYQMAVICDDVLHIEKLTSGTFEYSFHGQDVLKFFDEVALETSLVMKQKSIQFVTQVSIPQQTDENKREKPRPIRTWADFGRLRQVLVNFMSNARKFTPAGQKVTFTLRVSALPEPPSYPPGSCPHASNLPDTLFFTPTSPCQTEEETGAEKIKASEWVRLRFSVRDGGVGLDPQEDLPKLFKPYQQIRAGEQQNGGGHRSRAAAEGAGRLPITADVLLVEDNAMCQMAVNLALTRLGYSVKISEDGAAAVERFSQGGERYRVVIMDRNMPRMEGPEAIAKIIRYFQQSRPNETAPVFVGLTGQTENVEAFLQPKAAELNLRTAEHETTPANERPVSFLRAGNIFFFHLKDCTRAQHAFDRTIDLSGVRFQQAVMGKFRCLVRESREREAVAFVAKMKKDFGFKGNTAFRIETATLLPIVTRNETDLLYWRKRYRSRLKTLLKEAATGGVEKIKDPFAEIFFDNSPGQYLLPYTGFDEAPLVSLLSRVYEQTVEGLRWTAPGLVQKRERETDVDESEDEEETPRSSPQSHSLNFVPKFRWGDIDPPRLRVTPGGHLSLSRKVRIGLVGVHLTMHSSGRMLSGVFPWLDRDVFELVVFFARQSGQPPRVSRAEDLIAQGMAKRADEYIDLPWTSLRNARETIAAKKVDVLVFGDMGMEPHTYFVGFSRLAPVQLLTHGHAATSGIADSLDGFVSYKVFEEGGGLDENEGTQRFYSEQLVALHGFARYPEWHMTDTRGLTRESLGLPPGGEYPLYISLQTPQKFSPPNDWLFLSVLKKVPNARIALKLPDALKLQALQARMREVMGDDAERIHFVGPLADRHWFFLFENATAALDTWPFGGYTTAFESFSRGLPLVTLPHEHMQGRCAAAFLAAVGVAEWTVATDVEDYGRKAAAFANNPGLRERVSVEISSLWKPKLLEDWRAVAGWQRLFLQMSVRSFDPTMHTPSGSEGSMIGLPVNVSDLVGNPEQRVIVEKIDPQIPFDNRNLDGHPGIGRVPWRQWESVSEGRIAHRKDYRSWTYGKRPDAPSLLEFAFHPLSPPPLPLHPIPTPSINGGHDSKESSDASGKQKKDFVVWMGKNEVLRCVKFVKHCEGFHFTDAKQMKVNLEKKGGAEKKKKQSGAAAA</sequence>
<evidence type="ECO:0000256" key="2">
    <source>
        <dbReference type="ARBA" id="ARBA00004922"/>
    </source>
</evidence>
<evidence type="ECO:0000256" key="5">
    <source>
        <dbReference type="ARBA" id="ARBA00022737"/>
    </source>
</evidence>
<comment type="pathway">
    <text evidence="2">Protein modification; protein glycosylation.</text>
</comment>
<dbReference type="Gene3D" id="3.30.565.10">
    <property type="entry name" value="Histidine kinase-like ATPase, C-terminal domain"/>
    <property type="match status" value="1"/>
</dbReference>
<dbReference type="Gene3D" id="3.40.50.2000">
    <property type="entry name" value="Glycogen Phosphorylase B"/>
    <property type="match status" value="1"/>
</dbReference>
<dbReference type="Pfam" id="PF00072">
    <property type="entry name" value="Response_reg"/>
    <property type="match status" value="1"/>
</dbReference>
<dbReference type="GO" id="GO:0009927">
    <property type="term" value="F:histidine phosphotransfer kinase activity"/>
    <property type="evidence" value="ECO:0007669"/>
    <property type="project" value="TreeGrafter"/>
</dbReference>
<dbReference type="Pfam" id="PF13844">
    <property type="entry name" value="Glyco_transf_41"/>
    <property type="match status" value="1"/>
</dbReference>
<dbReference type="PANTHER" id="PTHR43047:SF66">
    <property type="entry name" value="HISKA"/>
    <property type="match status" value="1"/>
</dbReference>
<proteinExistence type="predicted"/>
<dbReference type="InterPro" id="IPR003661">
    <property type="entry name" value="HisK_dim/P_dom"/>
</dbReference>
<feature type="domain" description="Response regulatory" evidence="12">
    <location>
        <begin position="465"/>
        <end position="593"/>
    </location>
</feature>
<feature type="domain" description="Histidine kinase" evidence="11">
    <location>
        <begin position="191"/>
        <end position="447"/>
    </location>
</feature>
<dbReference type="CDD" id="cd17546">
    <property type="entry name" value="REC_hyHK_CKI1_RcsC-like"/>
    <property type="match status" value="1"/>
</dbReference>
<feature type="transmembrane region" description="Helical" evidence="10">
    <location>
        <begin position="60"/>
        <end position="80"/>
    </location>
</feature>
<accession>A0A0G4I812</accession>
<evidence type="ECO:0000256" key="6">
    <source>
        <dbReference type="ARBA" id="ARBA00022777"/>
    </source>
</evidence>
<feature type="transmembrane region" description="Helical" evidence="10">
    <location>
        <begin position="31"/>
        <end position="48"/>
    </location>
</feature>
<dbReference type="InterPro" id="IPR036097">
    <property type="entry name" value="HisK_dim/P_sf"/>
</dbReference>
<evidence type="ECO:0000259" key="11">
    <source>
        <dbReference type="PROSITE" id="PS50109"/>
    </source>
</evidence>
<name>A0A0G4I812_9ALVE</name>
<dbReference type="EMBL" id="CDMZ01005583">
    <property type="protein sequence ID" value="CEM53253.1"/>
    <property type="molecule type" value="Genomic_DNA"/>
</dbReference>
<protein>
    <recommendedName>
        <fullName evidence="3">histidine kinase</fullName>
        <ecNumber evidence="3">2.7.13.3</ecNumber>
    </recommendedName>
</protein>
<feature type="modified residue" description="4-aspartylphosphate" evidence="8">
    <location>
        <position position="516"/>
    </location>
</feature>
<feature type="compositionally biased region" description="Acidic residues" evidence="9">
    <location>
        <begin position="760"/>
        <end position="770"/>
    </location>
</feature>
<organism evidence="13">
    <name type="scientific">Chromera velia CCMP2878</name>
    <dbReference type="NCBI Taxonomy" id="1169474"/>
    <lineage>
        <taxon>Eukaryota</taxon>
        <taxon>Sar</taxon>
        <taxon>Alveolata</taxon>
        <taxon>Colpodellida</taxon>
        <taxon>Chromeraceae</taxon>
        <taxon>Chromera</taxon>
    </lineage>
</organism>
<dbReference type="Gene3D" id="1.10.287.130">
    <property type="match status" value="1"/>
</dbReference>
<dbReference type="InterPro" id="IPR001789">
    <property type="entry name" value="Sig_transdc_resp-reg_receiver"/>
</dbReference>
<feature type="region of interest" description="Disordered" evidence="9">
    <location>
        <begin position="756"/>
        <end position="782"/>
    </location>
</feature>
<dbReference type="InterPro" id="IPR005467">
    <property type="entry name" value="His_kinase_dom"/>
</dbReference>
<dbReference type="GO" id="GO:0005886">
    <property type="term" value="C:plasma membrane"/>
    <property type="evidence" value="ECO:0007669"/>
    <property type="project" value="TreeGrafter"/>
</dbReference>
<evidence type="ECO:0000256" key="10">
    <source>
        <dbReference type="SAM" id="Phobius"/>
    </source>
</evidence>
<comment type="catalytic activity">
    <reaction evidence="1">
        <text>ATP + protein L-histidine = ADP + protein N-phospho-L-histidine.</text>
        <dbReference type="EC" id="2.7.13.3"/>
    </reaction>
</comment>
<evidence type="ECO:0000256" key="8">
    <source>
        <dbReference type="PROSITE-ProRule" id="PRU00169"/>
    </source>
</evidence>